<keyword evidence="1" id="KW-0812">Transmembrane</keyword>
<dbReference type="InterPro" id="IPR034804">
    <property type="entry name" value="SQR/QFR_C/D"/>
</dbReference>
<dbReference type="RefSeq" id="WP_191618470.1">
    <property type="nucleotide sequence ID" value="NZ_JACYFG010000040.1"/>
</dbReference>
<gene>
    <name evidence="2" type="ORF">IEN85_17860</name>
</gene>
<feature type="transmembrane region" description="Helical" evidence="1">
    <location>
        <begin position="16"/>
        <end position="39"/>
    </location>
</feature>
<keyword evidence="1" id="KW-1133">Transmembrane helix</keyword>
<dbReference type="CDD" id="cd03498">
    <property type="entry name" value="SQR_TypeB_2_TM"/>
    <property type="match status" value="1"/>
</dbReference>
<dbReference type="InterPro" id="IPR011138">
    <property type="entry name" value="Cytochrome_b-558"/>
</dbReference>
<dbReference type="AlphaFoldDB" id="A0A927FAG6"/>
<dbReference type="SUPFAM" id="SSF81343">
    <property type="entry name" value="Fumarate reductase respiratory complex transmembrane subunits"/>
    <property type="match status" value="1"/>
</dbReference>
<dbReference type="Gene3D" id="1.20.1300.10">
    <property type="entry name" value="Fumarate reductase/succinate dehydrogenase, transmembrane subunit"/>
    <property type="match status" value="1"/>
</dbReference>
<keyword evidence="1" id="KW-0472">Membrane</keyword>
<feature type="transmembrane region" description="Helical" evidence="1">
    <location>
        <begin position="163"/>
        <end position="183"/>
    </location>
</feature>
<sequence>MNILNALFKTSLGKKVIMAITGLVLVGFVIGHLVGNLQIFSPPEKINAYAHFLQSLGPALWAIRAFLLLMVVLHIWSAISLVLENKAARGAKGYASQKTLRASFASRTMKWSGLIVLAFIIYHILHFTVKNTHGEDFYPMTTLHGEQVPDVHSMMVYGFQQPLVAIFYLIAIALLSLHLSHGLSSMFQSVGLRTRTWSGCLNKISIVVCILYFLGNAAIVGACYTGMVKIQNPELQQLAMGQACRTDCDVCETRLASNN</sequence>
<evidence type="ECO:0000256" key="1">
    <source>
        <dbReference type="SAM" id="Phobius"/>
    </source>
</evidence>
<evidence type="ECO:0000313" key="2">
    <source>
        <dbReference type="EMBL" id="MBD5781372.1"/>
    </source>
</evidence>
<reference evidence="2" key="1">
    <citation type="submission" date="2020-09" db="EMBL/GenBank/DDBJ databases">
        <title>Pelagicoccus enzymogenes sp. nov. with an EPS production, isolated from marine sediment.</title>
        <authorList>
            <person name="Feng X."/>
        </authorList>
    </citation>
    <scope>NUCLEOTIDE SEQUENCE</scope>
    <source>
        <strain evidence="2">NFK12</strain>
    </source>
</reference>
<feature type="transmembrane region" description="Helical" evidence="1">
    <location>
        <begin position="111"/>
        <end position="129"/>
    </location>
</feature>
<protein>
    <submittedName>
        <fullName evidence="2">Succinate dehydrogenase cytochrome b subunit</fullName>
    </submittedName>
</protein>
<keyword evidence="3" id="KW-1185">Reference proteome</keyword>
<proteinExistence type="predicted"/>
<name>A0A927FAG6_9BACT</name>
<organism evidence="2 3">
    <name type="scientific">Pelagicoccus enzymogenes</name>
    <dbReference type="NCBI Taxonomy" id="2773457"/>
    <lineage>
        <taxon>Bacteria</taxon>
        <taxon>Pseudomonadati</taxon>
        <taxon>Verrucomicrobiota</taxon>
        <taxon>Opitutia</taxon>
        <taxon>Puniceicoccales</taxon>
        <taxon>Pelagicoccaceae</taxon>
        <taxon>Pelagicoccus</taxon>
    </lineage>
</organism>
<feature type="transmembrane region" description="Helical" evidence="1">
    <location>
        <begin position="59"/>
        <end position="83"/>
    </location>
</feature>
<evidence type="ECO:0000313" key="3">
    <source>
        <dbReference type="Proteomes" id="UP000622317"/>
    </source>
</evidence>
<comment type="caution">
    <text evidence="2">The sequence shown here is derived from an EMBL/GenBank/DDBJ whole genome shotgun (WGS) entry which is preliminary data.</text>
</comment>
<dbReference type="GO" id="GO:0016020">
    <property type="term" value="C:membrane"/>
    <property type="evidence" value="ECO:0007669"/>
    <property type="project" value="InterPro"/>
</dbReference>
<dbReference type="Proteomes" id="UP000622317">
    <property type="component" value="Unassembled WGS sequence"/>
</dbReference>
<feature type="transmembrane region" description="Helical" evidence="1">
    <location>
        <begin position="204"/>
        <end position="227"/>
    </location>
</feature>
<accession>A0A927FAG6</accession>
<dbReference type="EMBL" id="JACYFG010000040">
    <property type="protein sequence ID" value="MBD5781372.1"/>
    <property type="molecule type" value="Genomic_DNA"/>
</dbReference>
<dbReference type="NCBIfam" id="TIGR02046">
    <property type="entry name" value="sdhC_b558_fam"/>
    <property type="match status" value="1"/>
</dbReference>